<dbReference type="InterPro" id="IPR013087">
    <property type="entry name" value="Znf_C2H2_type"/>
</dbReference>
<feature type="repeat" description="ANK" evidence="9">
    <location>
        <begin position="959"/>
        <end position="991"/>
    </location>
</feature>
<dbReference type="GO" id="GO:0000978">
    <property type="term" value="F:RNA polymerase II cis-regulatory region sequence-specific DNA binding"/>
    <property type="evidence" value="ECO:0007669"/>
    <property type="project" value="TreeGrafter"/>
</dbReference>
<keyword evidence="3" id="KW-0677">Repeat</keyword>
<protein>
    <recommendedName>
        <fullName evidence="11">C2H2-type domain-containing protein</fullName>
    </recommendedName>
</protein>
<dbReference type="InterPro" id="IPR036236">
    <property type="entry name" value="Znf_C2H2_sf"/>
</dbReference>
<keyword evidence="2" id="KW-0479">Metal-binding</keyword>
<dbReference type="SUPFAM" id="SSF48403">
    <property type="entry name" value="Ankyrin repeat"/>
    <property type="match status" value="1"/>
</dbReference>
<evidence type="ECO:0000256" key="4">
    <source>
        <dbReference type="ARBA" id="ARBA00022771"/>
    </source>
</evidence>
<feature type="domain" description="C2H2-type" evidence="11">
    <location>
        <begin position="191"/>
        <end position="219"/>
    </location>
</feature>
<dbReference type="PROSITE" id="PS50157">
    <property type="entry name" value="ZINC_FINGER_C2H2_2"/>
    <property type="match status" value="14"/>
</dbReference>
<evidence type="ECO:0000313" key="12">
    <source>
        <dbReference type="EMBL" id="CAB0030245.1"/>
    </source>
</evidence>
<proteinExistence type="predicted"/>
<evidence type="ECO:0000259" key="11">
    <source>
        <dbReference type="PROSITE" id="PS50157"/>
    </source>
</evidence>
<dbReference type="GO" id="GO:0008270">
    <property type="term" value="F:zinc ion binding"/>
    <property type="evidence" value="ECO:0007669"/>
    <property type="project" value="UniProtKB-KW"/>
</dbReference>
<keyword evidence="9" id="KW-0040">ANK repeat</keyword>
<feature type="domain" description="C2H2-type" evidence="11">
    <location>
        <begin position="278"/>
        <end position="306"/>
    </location>
</feature>
<gene>
    <name evidence="12" type="ORF">TBRA_LOCUS2252</name>
</gene>
<feature type="domain" description="C2H2-type" evidence="11">
    <location>
        <begin position="17"/>
        <end position="45"/>
    </location>
</feature>
<dbReference type="GO" id="GO:0001817">
    <property type="term" value="P:regulation of cytokine production"/>
    <property type="evidence" value="ECO:0007669"/>
    <property type="project" value="TreeGrafter"/>
</dbReference>
<feature type="domain" description="C2H2-type" evidence="11">
    <location>
        <begin position="46"/>
        <end position="74"/>
    </location>
</feature>
<dbReference type="GO" id="GO:0002682">
    <property type="term" value="P:regulation of immune system process"/>
    <property type="evidence" value="ECO:0007669"/>
    <property type="project" value="TreeGrafter"/>
</dbReference>
<keyword evidence="5" id="KW-0862">Zinc</keyword>
<dbReference type="PROSITE" id="PS50088">
    <property type="entry name" value="ANK_REPEAT"/>
    <property type="match status" value="2"/>
</dbReference>
<evidence type="ECO:0000256" key="10">
    <source>
        <dbReference type="PROSITE-ProRule" id="PRU00042"/>
    </source>
</evidence>
<keyword evidence="4 10" id="KW-0863">Zinc-finger</keyword>
<evidence type="ECO:0000256" key="8">
    <source>
        <dbReference type="ARBA" id="ARBA00023242"/>
    </source>
</evidence>
<dbReference type="PROSITE" id="PS00028">
    <property type="entry name" value="ZINC_FINGER_C2H2_1"/>
    <property type="match status" value="14"/>
</dbReference>
<feature type="domain" description="C2H2-type" evidence="11">
    <location>
        <begin position="249"/>
        <end position="277"/>
    </location>
</feature>
<evidence type="ECO:0000256" key="6">
    <source>
        <dbReference type="ARBA" id="ARBA00023015"/>
    </source>
</evidence>
<keyword evidence="6" id="KW-0805">Transcription regulation</keyword>
<name>A0A6H5I116_9HYME</name>
<dbReference type="InterPro" id="IPR002110">
    <property type="entry name" value="Ankyrin_rpt"/>
</dbReference>
<dbReference type="Pfam" id="PF12796">
    <property type="entry name" value="Ank_2"/>
    <property type="match status" value="2"/>
</dbReference>
<evidence type="ECO:0000256" key="2">
    <source>
        <dbReference type="ARBA" id="ARBA00022723"/>
    </source>
</evidence>
<organism evidence="12 13">
    <name type="scientific">Trichogramma brassicae</name>
    <dbReference type="NCBI Taxonomy" id="86971"/>
    <lineage>
        <taxon>Eukaryota</taxon>
        <taxon>Metazoa</taxon>
        <taxon>Ecdysozoa</taxon>
        <taxon>Arthropoda</taxon>
        <taxon>Hexapoda</taxon>
        <taxon>Insecta</taxon>
        <taxon>Pterygota</taxon>
        <taxon>Neoptera</taxon>
        <taxon>Endopterygota</taxon>
        <taxon>Hymenoptera</taxon>
        <taxon>Apocrita</taxon>
        <taxon>Proctotrupomorpha</taxon>
        <taxon>Chalcidoidea</taxon>
        <taxon>Trichogrammatidae</taxon>
        <taxon>Trichogramma</taxon>
    </lineage>
</organism>
<accession>A0A6H5I116</accession>
<feature type="domain" description="C2H2-type" evidence="11">
    <location>
        <begin position="133"/>
        <end position="161"/>
    </location>
</feature>
<feature type="domain" description="C2H2-type" evidence="11">
    <location>
        <begin position="307"/>
        <end position="335"/>
    </location>
</feature>
<keyword evidence="13" id="KW-1185">Reference proteome</keyword>
<dbReference type="Pfam" id="PF00096">
    <property type="entry name" value="zf-C2H2"/>
    <property type="match status" value="10"/>
</dbReference>
<dbReference type="FunFam" id="3.30.160.60:FF:000100">
    <property type="entry name" value="Zinc finger 45-like"/>
    <property type="match status" value="2"/>
</dbReference>
<keyword evidence="8" id="KW-0539">Nucleus</keyword>
<feature type="domain" description="C2H2-type" evidence="11">
    <location>
        <begin position="104"/>
        <end position="132"/>
    </location>
</feature>
<dbReference type="GO" id="GO:0005654">
    <property type="term" value="C:nucleoplasm"/>
    <property type="evidence" value="ECO:0007669"/>
    <property type="project" value="TreeGrafter"/>
</dbReference>
<dbReference type="EMBL" id="CADCXV010000446">
    <property type="protein sequence ID" value="CAB0030245.1"/>
    <property type="molecule type" value="Genomic_DNA"/>
</dbReference>
<dbReference type="PANTHER" id="PTHR24399">
    <property type="entry name" value="ZINC FINGER AND BTB DOMAIN-CONTAINING"/>
    <property type="match status" value="1"/>
</dbReference>
<evidence type="ECO:0000256" key="3">
    <source>
        <dbReference type="ARBA" id="ARBA00022737"/>
    </source>
</evidence>
<evidence type="ECO:0000313" key="13">
    <source>
        <dbReference type="Proteomes" id="UP000479190"/>
    </source>
</evidence>
<feature type="repeat" description="ANK" evidence="9">
    <location>
        <begin position="599"/>
        <end position="633"/>
    </location>
</feature>
<feature type="domain" description="C2H2-type" evidence="11">
    <location>
        <begin position="394"/>
        <end position="422"/>
    </location>
</feature>
<evidence type="ECO:0000256" key="9">
    <source>
        <dbReference type="PROSITE-ProRule" id="PRU00023"/>
    </source>
</evidence>
<dbReference type="PANTHER" id="PTHR24399:SF23">
    <property type="entry name" value="C2H2-TYPE DOMAIN-CONTAINING PROTEIN"/>
    <property type="match status" value="1"/>
</dbReference>
<dbReference type="Gene3D" id="3.30.160.60">
    <property type="entry name" value="Classic Zinc Finger"/>
    <property type="match status" value="13"/>
</dbReference>
<evidence type="ECO:0000256" key="7">
    <source>
        <dbReference type="ARBA" id="ARBA00023163"/>
    </source>
</evidence>
<dbReference type="SMART" id="SM00248">
    <property type="entry name" value="ANK"/>
    <property type="match status" value="5"/>
</dbReference>
<dbReference type="Gene3D" id="1.25.40.20">
    <property type="entry name" value="Ankyrin repeat-containing domain"/>
    <property type="match status" value="2"/>
</dbReference>
<dbReference type="Proteomes" id="UP000479190">
    <property type="component" value="Unassembled WGS sequence"/>
</dbReference>
<feature type="domain" description="C2H2-type" evidence="11">
    <location>
        <begin position="365"/>
        <end position="393"/>
    </location>
</feature>
<dbReference type="SUPFAM" id="SSF57667">
    <property type="entry name" value="beta-beta-alpha zinc fingers"/>
    <property type="match status" value="6"/>
</dbReference>
<reference evidence="12 13" key="1">
    <citation type="submission" date="2020-02" db="EMBL/GenBank/DDBJ databases">
        <authorList>
            <person name="Ferguson B K."/>
        </authorList>
    </citation>
    <scope>NUCLEOTIDE SEQUENCE [LARGE SCALE GENOMIC DNA]</scope>
</reference>
<dbReference type="OrthoDB" id="7685779at2759"/>
<feature type="domain" description="C2H2-type" evidence="11">
    <location>
        <begin position="75"/>
        <end position="103"/>
    </location>
</feature>
<feature type="domain" description="C2H2-type" evidence="11">
    <location>
        <begin position="220"/>
        <end position="248"/>
    </location>
</feature>
<evidence type="ECO:0000256" key="1">
    <source>
        <dbReference type="ARBA" id="ARBA00004123"/>
    </source>
</evidence>
<keyword evidence="7" id="KW-0804">Transcription</keyword>
<evidence type="ECO:0000256" key="5">
    <source>
        <dbReference type="ARBA" id="ARBA00022833"/>
    </source>
</evidence>
<dbReference type="SMART" id="SM00355">
    <property type="entry name" value="ZnF_C2H2"/>
    <property type="match status" value="14"/>
</dbReference>
<feature type="domain" description="C2H2-type" evidence="11">
    <location>
        <begin position="336"/>
        <end position="364"/>
    </location>
</feature>
<dbReference type="AlphaFoldDB" id="A0A6H5I116"/>
<dbReference type="GO" id="GO:0001227">
    <property type="term" value="F:DNA-binding transcription repressor activity, RNA polymerase II-specific"/>
    <property type="evidence" value="ECO:0007669"/>
    <property type="project" value="TreeGrafter"/>
</dbReference>
<dbReference type="InterPro" id="IPR036770">
    <property type="entry name" value="Ankyrin_rpt-contain_sf"/>
</dbReference>
<feature type="domain" description="C2H2-type" evidence="11">
    <location>
        <begin position="162"/>
        <end position="190"/>
    </location>
</feature>
<comment type="subcellular location">
    <subcellularLocation>
        <location evidence="1">Nucleus</location>
    </subcellularLocation>
</comment>
<sequence>MPGRCTISTIHGGCKDYFCENCDRKFGLKHQLLRHQKTVHEGLKDFACDKCDKKFGIKHQLLRHQKTIHEGRKDFACDKCEKKFGYKWIMIQHKRTVHEGRKDYACDKCGKKFGRKLTLITHQKIAHEGRKDYACDNCEKRFGRKLLLLLHQKIVHEGQKDYACDKCEQKFTQKSNMLIHQRTVHEGRKDYTCDNCEKKFGHKSGLLLHTRTVHEGRKDYLCDKCKQKFRHKSSLLYHQKTAHEGRKDYSCDKCEQKFGLKSSLLKHQKTVHEGRKDYSCDKCEQKFGHKSSLLYHQKTVHEGRQDFACHKCEKKFGHQSHLIEHKKTVHEARKDYACDKCEKKFGKKSNLLDHQKMMHDGRKDYACSQCEKKFGRKGNLFVHQKIVHDDRKNFACNKCEKKFGKKYNLIRHQGTAHEGHQEERAERYQENVETLKKMREKVNWLSAEDRRRFVGSLSFAISYWKGLIPNIRDIFKPEEIECLLSDAVNYKNGDGYNDRGNLLIHFVTRSGYKNEPDFDKNGEPLVRRTTAVHQAAKLRSTDWIFAVSELFKVYSSCEANYTDESGLTHFHVACMSGVNYIVEKFLELGQDPNCIVRETGDSPLHLALDSDVNVKEVIELLLKNGADPNLANEEGSTPLHISCKKKPSFDYRLTEFFSRSTNKSISWCGSTRRTSWDYFAKRFVSRTQMRRACGGLSIVERLEKSGYELDRDAALTIMKIFAEYGLFKKSMDPNNFWYEDEKFASESEKLMIRRDLSLYDFIRLRPEEAAKLVTYSDIFNLSRYIAFRELPEGPREACAVHLCEITSKRFFRRWALHPFMELTGHQLPILCCEIIMKKLMNEDLWRICLTAADQNCHDQLPNLRDVFRPEEIDWLIAEEVPRKVENDGYNARSYKFPLIEFVIRTGYKDKPDDVDENDKPSSLCTTPAHLAARRGFISVADKLLKIYNRFDVNYSDASSGLTHFHVACAAGRYDIVKQFLELGQSVNGVEERERGDSPLYLALNHYYREERWSNCCWRAGPIRIWQT</sequence>
<dbReference type="PROSITE" id="PS50297">
    <property type="entry name" value="ANK_REP_REGION"/>
    <property type="match status" value="2"/>
</dbReference>